<keyword evidence="5" id="KW-1185">Reference proteome</keyword>
<dbReference type="InterPro" id="IPR036691">
    <property type="entry name" value="Endo/exonu/phosph_ase_sf"/>
</dbReference>
<dbReference type="PANTHER" id="PTHR23080">
    <property type="entry name" value="THAP DOMAIN PROTEIN"/>
    <property type="match status" value="1"/>
</dbReference>
<comment type="caution">
    <text evidence="4">The sequence shown here is derived from an EMBL/GenBank/DDBJ whole genome shotgun (WGS) entry which is preliminary data.</text>
</comment>
<feature type="non-terminal residue" evidence="4">
    <location>
        <position position="1"/>
    </location>
</feature>
<accession>A0AAU9WR84</accession>
<dbReference type="PANTHER" id="PTHR23080:SF141">
    <property type="entry name" value="TRANSPOSASE HELIX-TURN-HELIX DOMAIN-CONTAINING PROTEIN"/>
    <property type="match status" value="1"/>
</dbReference>
<dbReference type="EMBL" id="CALNXJ010000019">
    <property type="protein sequence ID" value="CAH3122853.1"/>
    <property type="molecule type" value="Genomic_DNA"/>
</dbReference>
<evidence type="ECO:0000256" key="2">
    <source>
        <dbReference type="ARBA" id="ARBA00022723"/>
    </source>
</evidence>
<evidence type="ECO:0000313" key="5">
    <source>
        <dbReference type="Proteomes" id="UP001159428"/>
    </source>
</evidence>
<evidence type="ECO:0000256" key="1">
    <source>
        <dbReference type="ARBA" id="ARBA00001968"/>
    </source>
</evidence>
<dbReference type="SUPFAM" id="SSF56219">
    <property type="entry name" value="DNase I-like"/>
    <property type="match status" value="1"/>
</dbReference>
<reference evidence="4 5" key="1">
    <citation type="submission" date="2022-05" db="EMBL/GenBank/DDBJ databases">
        <authorList>
            <consortium name="Genoscope - CEA"/>
            <person name="William W."/>
        </authorList>
    </citation>
    <scope>NUCLEOTIDE SEQUENCE [LARGE SCALE GENOMIC DNA]</scope>
</reference>
<dbReference type="Pfam" id="PF13359">
    <property type="entry name" value="DDE_Tnp_4"/>
    <property type="match status" value="1"/>
</dbReference>
<organism evidence="4 5">
    <name type="scientific">Pocillopora meandrina</name>
    <dbReference type="NCBI Taxonomy" id="46732"/>
    <lineage>
        <taxon>Eukaryota</taxon>
        <taxon>Metazoa</taxon>
        <taxon>Cnidaria</taxon>
        <taxon>Anthozoa</taxon>
        <taxon>Hexacorallia</taxon>
        <taxon>Scleractinia</taxon>
        <taxon>Astrocoeniina</taxon>
        <taxon>Pocilloporidae</taxon>
        <taxon>Pocillopora</taxon>
    </lineage>
</organism>
<evidence type="ECO:0000313" key="4">
    <source>
        <dbReference type="EMBL" id="CAH3122853.1"/>
    </source>
</evidence>
<feature type="domain" description="DDE Tnp4" evidence="3">
    <location>
        <begin position="118"/>
        <end position="250"/>
    </location>
</feature>
<dbReference type="InterPro" id="IPR027806">
    <property type="entry name" value="HARBI1_dom"/>
</dbReference>
<evidence type="ECO:0000259" key="3">
    <source>
        <dbReference type="Pfam" id="PF13359"/>
    </source>
</evidence>
<dbReference type="AlphaFoldDB" id="A0AAU9WR84"/>
<name>A0AAU9WR84_9CNID</name>
<protein>
    <recommendedName>
        <fullName evidence="3">DDE Tnp4 domain-containing protein</fullName>
    </recommendedName>
</protein>
<dbReference type="Proteomes" id="UP001159428">
    <property type="component" value="Unassembled WGS sequence"/>
</dbReference>
<proteinExistence type="predicted"/>
<keyword evidence="2" id="KW-0479">Metal-binding</keyword>
<dbReference type="GO" id="GO:0046872">
    <property type="term" value="F:metal ion binding"/>
    <property type="evidence" value="ECO:0007669"/>
    <property type="project" value="UniProtKB-KW"/>
</dbReference>
<gene>
    <name evidence="4" type="ORF">PMEA_00009820</name>
</gene>
<sequence>EKWPKSLKELEESRKKVFIPFPMPSQDIEKCRRWIVVCLRQFFMEANITRNTYMVAHGSSNSRGVAILFRKGFDCKIIKKVIDPNGRCLYEVQINDEKNFLVNVYSPNNDNQAVQFYDHLIDCLIAVTPNSGACFVSDFFEGDINDVQIFKECGNLRYLHPGDVVMADGGLTARGLLNPRQVTHTIPSLKGRTSLTAAEELETWCIAEARTHVEHFNECLKQFRLVESKLPSSLAPLSTQLVVVAACLVNFQETLCK</sequence>
<comment type="cofactor">
    <cofactor evidence="1">
        <name>a divalent metal cation</name>
        <dbReference type="ChEBI" id="CHEBI:60240"/>
    </cofactor>
</comment>
<dbReference type="Gene3D" id="3.60.10.10">
    <property type="entry name" value="Endonuclease/exonuclease/phosphatase"/>
    <property type="match status" value="1"/>
</dbReference>